<evidence type="ECO:0000313" key="2">
    <source>
        <dbReference type="EMBL" id="EAQ88893.1"/>
    </source>
</evidence>
<dbReference type="Proteomes" id="UP000001056">
    <property type="component" value="Unassembled WGS sequence"/>
</dbReference>
<dbReference type="InParanoid" id="Q2H753"/>
<name>Q2H753_CHAGB</name>
<proteinExistence type="predicted"/>
<dbReference type="VEuPathDB" id="FungiDB:CHGG_05512"/>
<dbReference type="HOGENOM" id="CLU_1239988_0_0_1"/>
<keyword evidence="3" id="KW-1185">Reference proteome</keyword>
<reference evidence="3" key="1">
    <citation type="journal article" date="2015" name="Genome Announc.">
        <title>Draft genome sequence of the cellulolytic fungus Chaetomium globosum.</title>
        <authorList>
            <person name="Cuomo C.A."/>
            <person name="Untereiner W.A."/>
            <person name="Ma L.-J."/>
            <person name="Grabherr M."/>
            <person name="Birren B.W."/>
        </authorList>
    </citation>
    <scope>NUCLEOTIDE SEQUENCE [LARGE SCALE GENOMIC DNA]</scope>
    <source>
        <strain evidence="3">ATCC 6205 / CBS 148.51 / DSM 1962 / NBRC 6347 / NRRL 1970</strain>
    </source>
</reference>
<protein>
    <submittedName>
        <fullName evidence="2">Uncharacterized protein</fullName>
    </submittedName>
</protein>
<organism evidence="2 3">
    <name type="scientific">Chaetomium globosum (strain ATCC 6205 / CBS 148.51 / DSM 1962 / NBRC 6347 / NRRL 1970)</name>
    <name type="common">Soil fungus</name>
    <dbReference type="NCBI Taxonomy" id="306901"/>
    <lineage>
        <taxon>Eukaryota</taxon>
        <taxon>Fungi</taxon>
        <taxon>Dikarya</taxon>
        <taxon>Ascomycota</taxon>
        <taxon>Pezizomycotina</taxon>
        <taxon>Sordariomycetes</taxon>
        <taxon>Sordariomycetidae</taxon>
        <taxon>Sordariales</taxon>
        <taxon>Chaetomiaceae</taxon>
        <taxon>Chaetomium</taxon>
    </lineage>
</organism>
<feature type="region of interest" description="Disordered" evidence="1">
    <location>
        <begin position="91"/>
        <end position="114"/>
    </location>
</feature>
<dbReference type="AlphaFoldDB" id="Q2H753"/>
<accession>Q2H753</accession>
<gene>
    <name evidence="2" type="ORF">CHGG_05512</name>
</gene>
<dbReference type="RefSeq" id="XP_001221607.1">
    <property type="nucleotide sequence ID" value="XM_001221606.1"/>
</dbReference>
<dbReference type="EMBL" id="CH408031">
    <property type="protein sequence ID" value="EAQ88893.1"/>
    <property type="molecule type" value="Genomic_DNA"/>
</dbReference>
<evidence type="ECO:0000256" key="1">
    <source>
        <dbReference type="SAM" id="MobiDB-lite"/>
    </source>
</evidence>
<dbReference type="OrthoDB" id="3555093at2759"/>
<dbReference type="GeneID" id="4390224"/>
<evidence type="ECO:0000313" key="3">
    <source>
        <dbReference type="Proteomes" id="UP000001056"/>
    </source>
</evidence>
<sequence length="223" mass="25241">MSQPSDQQQAEWGRALADGYQKFPRIAACLSTGITVDPIALIGQLSTPSPVSECLQAAFHTIETYLNHQEFERQQKADEFSKMAAALAKAVTDGSSAREKPRRRLTTDPEPFSGEEKDIAKRQVNYVNWRSHIGRVLQTDSHIFKTEFEKLQYTAGRLTGEAYRLFQARFDVLTASKDNRQLWPWDSTKDLVAALDGIYAMMDLSKTAALDYDDLWMKGQPYP</sequence>